<sequence>MQLPEFDECISAACAIANTDRLIVIGSQAVLAQTNAREIPKEVLMPNEVDVTTVHTALGLNDEKWRNISDEMLGAIEFHLGEDSPWHTAHGFYVETVDIGGAVLPTSWQDRVRSHQVRGGEFTAICLDAIDACTAKIMRGLDKDKQFTVSLIEIGLVDETRC</sequence>
<name>A0ABM5PNZ8_9CORY</name>
<gene>
    <name evidence="1" type="ORF">CCASEI_05265</name>
</gene>
<dbReference type="Proteomes" id="UP000019226">
    <property type="component" value="Chromosome"/>
</dbReference>
<reference evidence="2" key="1">
    <citation type="submission" date="2013-02" db="EMBL/GenBank/DDBJ databases">
        <title>The complete genome sequence of Corynebacterium casei LMG S-19264 (=DSM 44701).</title>
        <authorList>
            <person name="Ruckert C."/>
            <person name="Albersmeier A."/>
            <person name="Kalinowski J."/>
        </authorList>
    </citation>
    <scope>NUCLEOTIDE SEQUENCE [LARGE SCALE GENOMIC DNA]</scope>
    <source>
        <strain evidence="2">LMG S-19264</strain>
    </source>
</reference>
<organism evidence="1 2">
    <name type="scientific">Corynebacterium casei LMG S-19264</name>
    <dbReference type="NCBI Taxonomy" id="1285583"/>
    <lineage>
        <taxon>Bacteria</taxon>
        <taxon>Bacillati</taxon>
        <taxon>Actinomycetota</taxon>
        <taxon>Actinomycetes</taxon>
        <taxon>Mycobacteriales</taxon>
        <taxon>Corynebacteriaceae</taxon>
        <taxon>Corynebacterium</taxon>
    </lineage>
</organism>
<protein>
    <submittedName>
        <fullName evidence="1">Uncharacterized protein</fullName>
    </submittedName>
</protein>
<keyword evidence="2" id="KW-1185">Reference proteome</keyword>
<evidence type="ECO:0000313" key="2">
    <source>
        <dbReference type="Proteomes" id="UP000019226"/>
    </source>
</evidence>
<dbReference type="EMBL" id="CP004350">
    <property type="protein sequence ID" value="AHI19629.1"/>
    <property type="molecule type" value="Genomic_DNA"/>
</dbReference>
<accession>A0ABM5PNZ8</accession>
<evidence type="ECO:0000313" key="1">
    <source>
        <dbReference type="EMBL" id="AHI19629.1"/>
    </source>
</evidence>
<proteinExistence type="predicted"/>